<dbReference type="GeneID" id="44080750"/>
<dbReference type="EMBL" id="CP048739">
    <property type="protein sequence ID" value="QIB75501.1"/>
    <property type="molecule type" value="Genomic_DNA"/>
</dbReference>
<proteinExistence type="predicted"/>
<evidence type="ECO:0000313" key="2">
    <source>
        <dbReference type="Proteomes" id="UP000465846"/>
    </source>
</evidence>
<sequence>MLTRRQTVIGISGFLITGGIISSSASDVTSSSTNASFSVVYERSITLTPATDPPVHVQTNEAGYVTAITPGEGSGVSQRAITRFEDIVRVTNVGTVGISGLTFSFAATSDTLSDGVLADIESALAVTADGETLSPAGESGDNLLEISERDSVADGVLDPGESVPFGVQINLVPDSGRGTLSDLPDGEYDIELRIAVERDETSES</sequence>
<evidence type="ECO:0000313" key="1">
    <source>
        <dbReference type="EMBL" id="QIB75501.1"/>
    </source>
</evidence>
<dbReference type="AlphaFoldDB" id="A0A6C0UMB1"/>
<gene>
    <name evidence="1" type="ORF">G3I44_15075</name>
</gene>
<name>A0A6C0UMB1_9EURY</name>
<protein>
    <submittedName>
        <fullName evidence="1">Uncharacterized protein</fullName>
    </submittedName>
</protein>
<dbReference type="Proteomes" id="UP000465846">
    <property type="component" value="Chromosome"/>
</dbReference>
<reference evidence="1 2" key="1">
    <citation type="submission" date="2020-02" db="EMBL/GenBank/DDBJ databases">
        <title>Whole genome sequence of Halogeometricum borinquense strain wsp4.</title>
        <authorList>
            <person name="Verma D.K."/>
            <person name="Gopal K."/>
            <person name="Prasad E.S."/>
        </authorList>
    </citation>
    <scope>NUCLEOTIDE SEQUENCE [LARGE SCALE GENOMIC DNA]</scope>
    <source>
        <strain evidence="2">wsp4</strain>
    </source>
</reference>
<dbReference type="RefSeq" id="WP_163487269.1">
    <property type="nucleotide sequence ID" value="NZ_CP048739.1"/>
</dbReference>
<accession>A0A6C0UMB1</accession>
<organism evidence="1 2">
    <name type="scientific">Halogeometricum borinquense</name>
    <dbReference type="NCBI Taxonomy" id="60847"/>
    <lineage>
        <taxon>Archaea</taxon>
        <taxon>Methanobacteriati</taxon>
        <taxon>Methanobacteriota</taxon>
        <taxon>Stenosarchaea group</taxon>
        <taxon>Halobacteria</taxon>
        <taxon>Halobacteriales</taxon>
        <taxon>Haloferacaceae</taxon>
        <taxon>Halogeometricum</taxon>
    </lineage>
</organism>